<proteinExistence type="predicted"/>
<gene>
    <name evidence="1" type="ORF">FYJ78_03250</name>
</gene>
<dbReference type="RefSeq" id="WP_154619992.1">
    <property type="nucleotide sequence ID" value="NZ_VUNL01000003.1"/>
</dbReference>
<dbReference type="AlphaFoldDB" id="A0A6I2USJ9"/>
<dbReference type="NCBIfam" id="TIGR01558">
    <property type="entry name" value="sm_term_P27"/>
    <property type="match status" value="1"/>
</dbReference>
<keyword evidence="2" id="KW-1185">Reference proteome</keyword>
<dbReference type="EMBL" id="VUNL01000003">
    <property type="protein sequence ID" value="MSV24217.1"/>
    <property type="molecule type" value="Genomic_DNA"/>
</dbReference>
<name>A0A6I2USJ9_9FIRM</name>
<organism evidence="1 2">
    <name type="scientific">Selenomonas montiformis</name>
    <dbReference type="NCBI Taxonomy" id="2652285"/>
    <lineage>
        <taxon>Bacteria</taxon>
        <taxon>Bacillati</taxon>
        <taxon>Bacillota</taxon>
        <taxon>Negativicutes</taxon>
        <taxon>Selenomonadales</taxon>
        <taxon>Selenomonadaceae</taxon>
        <taxon>Selenomonas</taxon>
    </lineage>
</organism>
<dbReference type="Pfam" id="PF05119">
    <property type="entry name" value="Terminase_4"/>
    <property type="match status" value="1"/>
</dbReference>
<dbReference type="Proteomes" id="UP000430222">
    <property type="component" value="Unassembled WGS sequence"/>
</dbReference>
<evidence type="ECO:0000313" key="1">
    <source>
        <dbReference type="EMBL" id="MSV24217.1"/>
    </source>
</evidence>
<sequence>MGRARKVIDMQIGNISKQKKMNRKIQEEKIKIDRDALMAGAPSWLSERAAAEYNRVVREAAAIDMLDNLDMAVLAIYADNYDRYLDAAEYLRENGQTYEGKFGPSMSPYVKIAESASNQIMKCSTKLGLATTDRLKLIVPEKESKEVNKFLKYV</sequence>
<protein>
    <submittedName>
        <fullName evidence="1">Phage terminase small subunit P27 family</fullName>
    </submittedName>
</protein>
<evidence type="ECO:0000313" key="2">
    <source>
        <dbReference type="Proteomes" id="UP000430222"/>
    </source>
</evidence>
<dbReference type="InterPro" id="IPR006448">
    <property type="entry name" value="Phage_term_ssu_P27"/>
</dbReference>
<accession>A0A6I2USJ9</accession>
<reference evidence="1 2" key="1">
    <citation type="submission" date="2019-08" db="EMBL/GenBank/DDBJ databases">
        <title>In-depth cultivation of the pig gut microbiome towards novel bacterial diversity and tailored functional studies.</title>
        <authorList>
            <person name="Wylensek D."/>
            <person name="Hitch T.C.A."/>
            <person name="Clavel T."/>
        </authorList>
    </citation>
    <scope>NUCLEOTIDE SEQUENCE [LARGE SCALE GENOMIC DNA]</scope>
    <source>
        <strain evidence="2">WCA-380-WT-3B3</strain>
    </source>
</reference>
<comment type="caution">
    <text evidence="1">The sequence shown here is derived from an EMBL/GenBank/DDBJ whole genome shotgun (WGS) entry which is preliminary data.</text>
</comment>